<proteinExistence type="predicted"/>
<dbReference type="Pfam" id="PF07093">
    <property type="entry name" value="SGT1"/>
    <property type="match status" value="2"/>
</dbReference>
<feature type="compositionally biased region" description="Basic and acidic residues" evidence="1">
    <location>
        <begin position="578"/>
        <end position="588"/>
    </location>
</feature>
<dbReference type="InterPro" id="IPR010770">
    <property type="entry name" value="Ecd"/>
</dbReference>
<evidence type="ECO:0000256" key="1">
    <source>
        <dbReference type="SAM" id="MobiDB-lite"/>
    </source>
</evidence>
<feature type="compositionally biased region" description="Basic and acidic residues" evidence="1">
    <location>
        <begin position="532"/>
        <end position="541"/>
    </location>
</feature>
<feature type="region of interest" description="Disordered" evidence="1">
    <location>
        <begin position="427"/>
        <end position="449"/>
    </location>
</feature>
<gene>
    <name evidence="2" type="ORF">IWW39_002718</name>
</gene>
<sequence length="644" mass="69309">MSTLFGSEAGPLDYLCCDIFVQAGIGSNDNEWQAVSNPGILRAWVAKLFAFFSARTEGFVWNREALRLSADLANKIPRVSGRMIHGDAVDDEWLVVWLLREATRNFPELVISVRDGDGEFLLAEAAMHIPRWLTPENSQNRAKSTGLSVALGAVVNTAAPTLAPPAAEKAAFARLEEYPAKIGQSVHRARCKLPVLVAHALALHPQLIATAAELFYSRDQMQLKKCQTMSAFPPEPCVTTTVLFNRVQYAKLASQNIRAPAIFDLPPVQSPEYKASVLGMKVACGFEILSHEGARLEARKDTQTRGAKNHLNQETSPDTFLGLLGEAGYFGEAAVTSDAYAKRRAYAEQYFRESQVCGPGTPMSIDALTSLASQSLSPAIASAKDNGSLLPASALVVGEEDEDDSWLALDPAELDDVMRNAESILRDAAQGDSDQQTAESNEHSGSRDAAATADLQQVLEKFEAFLTSDSGLEGAEFLNDHSDYDEIAEGSDEDVDWDADGVIEALMKAIGAEGEEDAKNASKYQVTSPGGQKEDASKTGDSDGEDATLAAAMQAMDQELSTTHVGKSFASVQQSQAAHERPSSSHEDELSDVPDVDFDLNLVQNIVESFRAQEGLPGPAGTLLGQFGIHLPQIDSESDSESSH</sequence>
<reference evidence="2" key="1">
    <citation type="submission" date="2022-07" db="EMBL/GenBank/DDBJ databases">
        <title>Phylogenomic reconstructions and comparative analyses of Kickxellomycotina fungi.</title>
        <authorList>
            <person name="Reynolds N.K."/>
            <person name="Stajich J.E."/>
            <person name="Barry K."/>
            <person name="Grigoriev I.V."/>
            <person name="Crous P."/>
            <person name="Smith M.E."/>
        </authorList>
    </citation>
    <scope>NUCLEOTIDE SEQUENCE</scope>
    <source>
        <strain evidence="2">CBS 109367</strain>
    </source>
</reference>
<evidence type="ECO:0000313" key="3">
    <source>
        <dbReference type="Proteomes" id="UP001151516"/>
    </source>
</evidence>
<dbReference type="Proteomes" id="UP001151516">
    <property type="component" value="Unassembled WGS sequence"/>
</dbReference>
<evidence type="ECO:0000313" key="2">
    <source>
        <dbReference type="EMBL" id="KAJ2687711.1"/>
    </source>
</evidence>
<dbReference type="PANTHER" id="PTHR13060:SF0">
    <property type="entry name" value="PROTEIN ECDYSONELESS HOMOLOG"/>
    <property type="match status" value="1"/>
</dbReference>
<dbReference type="EMBL" id="JANBTX010000064">
    <property type="protein sequence ID" value="KAJ2687711.1"/>
    <property type="molecule type" value="Genomic_DNA"/>
</dbReference>
<accession>A0A9W8L514</accession>
<feature type="region of interest" description="Disordered" evidence="1">
    <location>
        <begin position="560"/>
        <end position="592"/>
    </location>
</feature>
<dbReference type="PANTHER" id="PTHR13060">
    <property type="entry name" value="SGT1 PROTEIN HSGT1 SUPPRESSOR OF GCR2"/>
    <property type="match status" value="1"/>
</dbReference>
<feature type="region of interest" description="Disordered" evidence="1">
    <location>
        <begin position="514"/>
        <end position="544"/>
    </location>
</feature>
<feature type="compositionally biased region" description="Polar residues" evidence="1">
    <location>
        <begin position="560"/>
        <end position="577"/>
    </location>
</feature>
<dbReference type="GO" id="GO:0005634">
    <property type="term" value="C:nucleus"/>
    <property type="evidence" value="ECO:0007669"/>
    <property type="project" value="TreeGrafter"/>
</dbReference>
<protein>
    <submittedName>
        <fullName evidence="2">Uncharacterized protein</fullName>
    </submittedName>
</protein>
<organism evidence="2 3">
    <name type="scientific">Coemansia spiralis</name>
    <dbReference type="NCBI Taxonomy" id="417178"/>
    <lineage>
        <taxon>Eukaryota</taxon>
        <taxon>Fungi</taxon>
        <taxon>Fungi incertae sedis</taxon>
        <taxon>Zoopagomycota</taxon>
        <taxon>Kickxellomycotina</taxon>
        <taxon>Kickxellomycetes</taxon>
        <taxon>Kickxellales</taxon>
        <taxon>Kickxellaceae</taxon>
        <taxon>Coemansia</taxon>
    </lineage>
</organism>
<keyword evidence="3" id="KW-1185">Reference proteome</keyword>
<name>A0A9W8L514_9FUNG</name>
<comment type="caution">
    <text evidence="2">The sequence shown here is derived from an EMBL/GenBank/DDBJ whole genome shotgun (WGS) entry which is preliminary data.</text>
</comment>
<dbReference type="OrthoDB" id="27237at2759"/>
<dbReference type="AlphaFoldDB" id="A0A9W8L514"/>